<dbReference type="Gene3D" id="1.10.10.10">
    <property type="entry name" value="Winged helix-like DNA-binding domain superfamily/Winged helix DNA-binding domain"/>
    <property type="match status" value="4"/>
</dbReference>
<dbReference type="PANTHER" id="PTHR12949">
    <property type="entry name" value="RNA POLYMERASE III DNA DIRECTED -RELATED"/>
    <property type="match status" value="1"/>
</dbReference>
<dbReference type="Proteomes" id="UP001154282">
    <property type="component" value="Unassembled WGS sequence"/>
</dbReference>
<keyword evidence="6 7" id="KW-0539">Nucleus</keyword>
<feature type="region of interest" description="Disordered" evidence="8">
    <location>
        <begin position="219"/>
        <end position="239"/>
    </location>
</feature>
<evidence type="ECO:0000256" key="2">
    <source>
        <dbReference type="ARBA" id="ARBA00007206"/>
    </source>
</evidence>
<evidence type="ECO:0000259" key="11">
    <source>
        <dbReference type="Pfam" id="PF22536"/>
    </source>
</evidence>
<dbReference type="Pfam" id="PF05645">
    <property type="entry name" value="RNA_pol_Rpc82"/>
    <property type="match status" value="1"/>
</dbReference>
<comment type="similarity">
    <text evidence="2 7">Belongs to the eukaryotic RPC3/POLR3C RNA polymerase subunit family.</text>
</comment>
<reference evidence="12" key="1">
    <citation type="submission" date="2022-08" db="EMBL/GenBank/DDBJ databases">
        <authorList>
            <person name="Gutierrez-Valencia J."/>
        </authorList>
    </citation>
    <scope>NUCLEOTIDE SEQUENCE</scope>
</reference>
<feature type="domain" description="RNA polymerase III subunit RPC82-related helix-turn-helix" evidence="10">
    <location>
        <begin position="10"/>
        <end position="67"/>
    </location>
</feature>
<evidence type="ECO:0000256" key="6">
    <source>
        <dbReference type="ARBA" id="ARBA00023242"/>
    </source>
</evidence>
<dbReference type="GO" id="GO:0003697">
    <property type="term" value="F:single-stranded DNA binding"/>
    <property type="evidence" value="ECO:0007669"/>
    <property type="project" value="UniProtKB-UniRule"/>
</dbReference>
<organism evidence="12 13">
    <name type="scientific">Linum tenue</name>
    <dbReference type="NCBI Taxonomy" id="586396"/>
    <lineage>
        <taxon>Eukaryota</taxon>
        <taxon>Viridiplantae</taxon>
        <taxon>Streptophyta</taxon>
        <taxon>Embryophyta</taxon>
        <taxon>Tracheophyta</taxon>
        <taxon>Spermatophyta</taxon>
        <taxon>Magnoliopsida</taxon>
        <taxon>eudicotyledons</taxon>
        <taxon>Gunneridae</taxon>
        <taxon>Pentapetalae</taxon>
        <taxon>rosids</taxon>
        <taxon>fabids</taxon>
        <taxon>Malpighiales</taxon>
        <taxon>Linaceae</taxon>
        <taxon>Linum</taxon>
    </lineage>
</organism>
<dbReference type="GO" id="GO:0006351">
    <property type="term" value="P:DNA-templated transcription"/>
    <property type="evidence" value="ECO:0007669"/>
    <property type="project" value="InterPro"/>
</dbReference>
<dbReference type="GO" id="GO:0005666">
    <property type="term" value="C:RNA polymerase III complex"/>
    <property type="evidence" value="ECO:0007669"/>
    <property type="project" value="UniProtKB-UniRule"/>
</dbReference>
<feature type="domain" description="DNA-directed RNA polymerase III subunit RPC3 winged-helix" evidence="11">
    <location>
        <begin position="372"/>
        <end position="429"/>
    </location>
</feature>
<dbReference type="InterPro" id="IPR055207">
    <property type="entry name" value="POLR3C_WHD"/>
</dbReference>
<evidence type="ECO:0000256" key="8">
    <source>
        <dbReference type="SAM" id="MobiDB-lite"/>
    </source>
</evidence>
<dbReference type="InterPro" id="IPR008806">
    <property type="entry name" value="RNA_pol_III_Rpc82_C"/>
</dbReference>
<comment type="caution">
    <text evidence="12">The sequence shown here is derived from an EMBL/GenBank/DDBJ whole genome shotgun (WGS) entry which is preliminary data.</text>
</comment>
<dbReference type="PANTHER" id="PTHR12949:SF0">
    <property type="entry name" value="DNA-DIRECTED RNA POLYMERASE III SUBUNIT RPC3"/>
    <property type="match status" value="1"/>
</dbReference>
<comment type="function">
    <text evidence="7">DNA-dependent RNA polymerase catalyzes the transcription of DNA into RNA using the four ribonucleoside triphosphates as substrates. Specific core component of RNA polymerase III which synthesizes small RNAs, such as 5S rRNA and tRNAs.</text>
</comment>
<dbReference type="InterPro" id="IPR013197">
    <property type="entry name" value="RNA_pol_III_RPC82-rel_HTH"/>
</dbReference>
<protein>
    <recommendedName>
        <fullName evidence="3 7">DNA-directed RNA polymerase III subunit RPC3</fullName>
        <shortName evidence="7">RNA polymerase III subunit C3</shortName>
    </recommendedName>
</protein>
<evidence type="ECO:0000256" key="3">
    <source>
        <dbReference type="ARBA" id="ARBA00016689"/>
    </source>
</evidence>
<evidence type="ECO:0000256" key="1">
    <source>
        <dbReference type="ARBA" id="ARBA00004123"/>
    </source>
</evidence>
<evidence type="ECO:0000259" key="9">
    <source>
        <dbReference type="Pfam" id="PF05645"/>
    </source>
</evidence>
<dbReference type="Pfam" id="PF08221">
    <property type="entry name" value="HTH_9"/>
    <property type="match status" value="1"/>
</dbReference>
<evidence type="ECO:0000259" key="10">
    <source>
        <dbReference type="Pfam" id="PF08221"/>
    </source>
</evidence>
<comment type="subunit">
    <text evidence="7">Component of the RNA polymerase III (Pol III) complex consisting of 17 subunits.</text>
</comment>
<feature type="domain" description="RNA polymerase III Rpc82 C -terminal" evidence="9">
    <location>
        <begin position="154"/>
        <end position="366"/>
    </location>
</feature>
<evidence type="ECO:0000256" key="4">
    <source>
        <dbReference type="ARBA" id="ARBA00022478"/>
    </source>
</evidence>
<dbReference type="AlphaFoldDB" id="A0AAV0J0X5"/>
<proteinExistence type="inferred from homology"/>
<sequence>MVSQHGILYAVHLITNQFGNLVAKVCECLLRNGALTLQAIVRRTELSPAKVRNCLLVLIQHNCAQAFILEESVSGEDAGEPGKALTQYIALFVNILHRVRFSKFMDVVSKELGGSCGELFRGLLEHGRLTVKQIVDRAGANAKESTNTVQEDLGKLVMAHYVECCPAPEPLVPPPDADTKKRAKSSKVMVEPLTLEQRVMAVAMPSAMRRFSFVPNADQVADDQQNVNQPPSKDVGEKRKLHDLESDTALEEEVECNWRANFEELLRRLRHKTCVDTIKVRFDDAAATVLSAMLEASRAEEDKVKTANSVPLSLNTIYEEVVKNEKNHSMTFDHVRTCLEELSCPPTFVKTDDESYSIDFTKITEAAQSEEIESIVLKRFGETAYKIFRLLFRAGCLMETDKIADRIFAEKKETSKTLFKMWQDGYLLMELLVLCKHLNILPPAIKCYCICRNWLWAVQTGPSYGGSSYLLWKVNKRLLRETILDEMFHAALNLNLRLAHEIDQNKEVLNLPPDKREGPDKQKFDRLRNVRLLIHSSLMKLDDAIMLFHDF</sequence>
<dbReference type="InterPro" id="IPR039748">
    <property type="entry name" value="RPC3"/>
</dbReference>
<comment type="subcellular location">
    <subcellularLocation>
        <location evidence="1 7">Nucleus</location>
    </subcellularLocation>
</comment>
<feature type="compositionally biased region" description="Low complexity" evidence="8">
    <location>
        <begin position="219"/>
        <end position="230"/>
    </location>
</feature>
<dbReference type="FunFam" id="1.10.10.10:FF:000515">
    <property type="entry name" value="DNA-directed RNA polymerase III subunit rpc3"/>
    <property type="match status" value="1"/>
</dbReference>
<keyword evidence="13" id="KW-1185">Reference proteome</keyword>
<evidence type="ECO:0000256" key="7">
    <source>
        <dbReference type="RuleBase" id="RU367076"/>
    </source>
</evidence>
<evidence type="ECO:0000313" key="13">
    <source>
        <dbReference type="Proteomes" id="UP001154282"/>
    </source>
</evidence>
<gene>
    <name evidence="12" type="ORF">LITE_LOCUS11981</name>
</gene>
<dbReference type="InterPro" id="IPR036388">
    <property type="entry name" value="WH-like_DNA-bd_sf"/>
</dbReference>
<accession>A0AAV0J0X5</accession>
<name>A0AAV0J0X5_9ROSI</name>
<dbReference type="FunFam" id="1.10.10.10:FF:000218">
    <property type="entry name" value="DNA-directed RNA polymerase III subunit RPC3"/>
    <property type="match status" value="1"/>
</dbReference>
<keyword evidence="4 7" id="KW-0240">DNA-directed RNA polymerase</keyword>
<evidence type="ECO:0000313" key="12">
    <source>
        <dbReference type="EMBL" id="CAI0403307.1"/>
    </source>
</evidence>
<dbReference type="EMBL" id="CAMGYJ010000004">
    <property type="protein sequence ID" value="CAI0403307.1"/>
    <property type="molecule type" value="Genomic_DNA"/>
</dbReference>
<dbReference type="Pfam" id="PF22536">
    <property type="entry name" value="WHD_POLR3C"/>
    <property type="match status" value="1"/>
</dbReference>
<keyword evidence="5 7" id="KW-0804">Transcription</keyword>
<evidence type="ECO:0000256" key="5">
    <source>
        <dbReference type="ARBA" id="ARBA00023163"/>
    </source>
</evidence>